<organism evidence="1 2">
    <name type="scientific">Actinocorallia aurantiaca</name>
    <dbReference type="NCBI Taxonomy" id="46204"/>
    <lineage>
        <taxon>Bacteria</taxon>
        <taxon>Bacillati</taxon>
        <taxon>Actinomycetota</taxon>
        <taxon>Actinomycetes</taxon>
        <taxon>Streptosporangiales</taxon>
        <taxon>Thermomonosporaceae</taxon>
        <taxon>Actinocorallia</taxon>
    </lineage>
</organism>
<dbReference type="Proteomes" id="UP001501842">
    <property type="component" value="Unassembled WGS sequence"/>
</dbReference>
<accession>A0ABP6GG09</accession>
<dbReference type="SUPFAM" id="SSF48498">
    <property type="entry name" value="Tetracyclin repressor-like, C-terminal domain"/>
    <property type="match status" value="1"/>
</dbReference>
<dbReference type="Gene3D" id="1.10.357.10">
    <property type="entry name" value="Tetracycline Repressor, domain 2"/>
    <property type="match status" value="1"/>
</dbReference>
<proteinExistence type="predicted"/>
<sequence>MLLAGRLFSQIGYDATTIQMISDAAGVPVDSVLAIGTKQQIYRAVLDSLWEKENRFLEELASRVPPGPEGLHILADAFLDFCLENPELPSLWMHRWLADAADIRDLEARYAVPVMSAMADVVRGLGNPDVDPVLAAHGAVWLAYGYAHTGLQFGYARSPDANAPENVRRFKAYFHSLIDCLF</sequence>
<dbReference type="SUPFAM" id="SSF46689">
    <property type="entry name" value="Homeodomain-like"/>
    <property type="match status" value="1"/>
</dbReference>
<comment type="caution">
    <text evidence="1">The sequence shown here is derived from an EMBL/GenBank/DDBJ whole genome shotgun (WGS) entry which is preliminary data.</text>
</comment>
<keyword evidence="2" id="KW-1185">Reference proteome</keyword>
<dbReference type="InterPro" id="IPR036271">
    <property type="entry name" value="Tet_transcr_reg_TetR-rel_C_sf"/>
</dbReference>
<evidence type="ECO:0000313" key="1">
    <source>
        <dbReference type="EMBL" id="GAA2723062.1"/>
    </source>
</evidence>
<reference evidence="2" key="1">
    <citation type="journal article" date="2019" name="Int. J. Syst. Evol. Microbiol.">
        <title>The Global Catalogue of Microorganisms (GCM) 10K type strain sequencing project: providing services to taxonomists for standard genome sequencing and annotation.</title>
        <authorList>
            <consortium name="The Broad Institute Genomics Platform"/>
            <consortium name="The Broad Institute Genome Sequencing Center for Infectious Disease"/>
            <person name="Wu L."/>
            <person name="Ma J."/>
        </authorList>
    </citation>
    <scope>NUCLEOTIDE SEQUENCE [LARGE SCALE GENOMIC DNA]</scope>
    <source>
        <strain evidence="2">JCM 8201</strain>
    </source>
</reference>
<evidence type="ECO:0008006" key="3">
    <source>
        <dbReference type="Google" id="ProtNLM"/>
    </source>
</evidence>
<dbReference type="InterPro" id="IPR009057">
    <property type="entry name" value="Homeodomain-like_sf"/>
</dbReference>
<name>A0ABP6GG09_9ACTN</name>
<protein>
    <recommendedName>
        <fullName evidence="3">TetR family transcriptional regulator</fullName>
    </recommendedName>
</protein>
<evidence type="ECO:0000313" key="2">
    <source>
        <dbReference type="Proteomes" id="UP001501842"/>
    </source>
</evidence>
<dbReference type="EMBL" id="BAAATZ010000006">
    <property type="protein sequence ID" value="GAA2723062.1"/>
    <property type="molecule type" value="Genomic_DNA"/>
</dbReference>
<gene>
    <name evidence="1" type="ORF">GCM10010439_17400</name>
</gene>